<name>A0ABW1F307_9ACTN</name>
<evidence type="ECO:0000313" key="2">
    <source>
        <dbReference type="Proteomes" id="UP001596067"/>
    </source>
</evidence>
<sequence>MNTTSATATCAFGACTNPPVDNTDPGRPSAFCDLPEHNAATAWLAKYAAQAGGVAEITQLPAAAGFVWEATGANGTTGSGDEPSGSWADAAHDAGAFLDLNGEDPHAGCYQPHRNGEGEYVDCDGKAL</sequence>
<dbReference type="EMBL" id="JBHSOD010000044">
    <property type="protein sequence ID" value="MFC5888767.1"/>
    <property type="molecule type" value="Genomic_DNA"/>
</dbReference>
<dbReference type="Proteomes" id="UP001596067">
    <property type="component" value="Unassembled WGS sequence"/>
</dbReference>
<dbReference type="RefSeq" id="WP_345330319.1">
    <property type="nucleotide sequence ID" value="NZ_BAAAVH010000111.1"/>
</dbReference>
<keyword evidence="2" id="KW-1185">Reference proteome</keyword>
<comment type="caution">
    <text evidence="1">The sequence shown here is derived from an EMBL/GenBank/DDBJ whole genome shotgun (WGS) entry which is preliminary data.</text>
</comment>
<gene>
    <name evidence="1" type="ORF">ACFP0N_27745</name>
</gene>
<evidence type="ECO:0000313" key="1">
    <source>
        <dbReference type="EMBL" id="MFC5888767.1"/>
    </source>
</evidence>
<reference evidence="2" key="1">
    <citation type="journal article" date="2019" name="Int. J. Syst. Evol. Microbiol.">
        <title>The Global Catalogue of Microorganisms (GCM) 10K type strain sequencing project: providing services to taxonomists for standard genome sequencing and annotation.</title>
        <authorList>
            <consortium name="The Broad Institute Genomics Platform"/>
            <consortium name="The Broad Institute Genome Sequencing Center for Infectious Disease"/>
            <person name="Wu L."/>
            <person name="Ma J."/>
        </authorList>
    </citation>
    <scope>NUCLEOTIDE SEQUENCE [LARGE SCALE GENOMIC DNA]</scope>
    <source>
        <strain evidence="2">CGMCC 4.1469</strain>
    </source>
</reference>
<organism evidence="1 2">
    <name type="scientific">Kitasatospora aburaviensis</name>
    <dbReference type="NCBI Taxonomy" id="67265"/>
    <lineage>
        <taxon>Bacteria</taxon>
        <taxon>Bacillati</taxon>
        <taxon>Actinomycetota</taxon>
        <taxon>Actinomycetes</taxon>
        <taxon>Kitasatosporales</taxon>
        <taxon>Streptomycetaceae</taxon>
        <taxon>Kitasatospora</taxon>
    </lineage>
</organism>
<accession>A0ABW1F307</accession>
<proteinExistence type="predicted"/>
<protein>
    <submittedName>
        <fullName evidence="1">Uncharacterized protein</fullName>
    </submittedName>
</protein>